<evidence type="ECO:0000256" key="1">
    <source>
        <dbReference type="ARBA" id="ARBA00000553"/>
    </source>
</evidence>
<evidence type="ECO:0000256" key="2">
    <source>
        <dbReference type="ARBA" id="ARBA00007353"/>
    </source>
</evidence>
<name>A0A645A1M8_9ZZZZ</name>
<dbReference type="Gene3D" id="3.60.140.10">
    <property type="entry name" value="CNF1/YfiH-like putative cysteine hydrolases"/>
    <property type="match status" value="1"/>
</dbReference>
<dbReference type="InterPro" id="IPR003730">
    <property type="entry name" value="Cu_polyphenol_OxRdtase"/>
</dbReference>
<evidence type="ECO:0000256" key="9">
    <source>
        <dbReference type="ARBA" id="ARBA00049893"/>
    </source>
</evidence>
<comment type="catalytic activity">
    <reaction evidence="7">
        <text>adenosine + H2O + H(+) = inosine + NH4(+)</text>
        <dbReference type="Rhea" id="RHEA:24408"/>
        <dbReference type="ChEBI" id="CHEBI:15377"/>
        <dbReference type="ChEBI" id="CHEBI:15378"/>
        <dbReference type="ChEBI" id="CHEBI:16335"/>
        <dbReference type="ChEBI" id="CHEBI:17596"/>
        <dbReference type="ChEBI" id="CHEBI:28938"/>
        <dbReference type="EC" id="3.5.4.4"/>
    </reaction>
    <physiologicalReaction direction="left-to-right" evidence="7">
        <dbReference type="Rhea" id="RHEA:24409"/>
    </physiologicalReaction>
</comment>
<comment type="catalytic activity">
    <reaction evidence="9">
        <text>S-methyl-5'-thioadenosine + phosphate = 5-(methylsulfanyl)-alpha-D-ribose 1-phosphate + adenine</text>
        <dbReference type="Rhea" id="RHEA:11852"/>
        <dbReference type="ChEBI" id="CHEBI:16708"/>
        <dbReference type="ChEBI" id="CHEBI:17509"/>
        <dbReference type="ChEBI" id="CHEBI:43474"/>
        <dbReference type="ChEBI" id="CHEBI:58533"/>
        <dbReference type="EC" id="2.4.2.28"/>
    </reaction>
    <physiologicalReaction direction="left-to-right" evidence="9">
        <dbReference type="Rhea" id="RHEA:11853"/>
    </physiologicalReaction>
</comment>
<dbReference type="PANTHER" id="PTHR30616:SF2">
    <property type="entry name" value="PURINE NUCLEOSIDE PHOSPHORYLASE LACC1"/>
    <property type="match status" value="1"/>
</dbReference>
<dbReference type="PANTHER" id="PTHR30616">
    <property type="entry name" value="UNCHARACTERIZED PROTEIN YFIH"/>
    <property type="match status" value="1"/>
</dbReference>
<evidence type="ECO:0000256" key="5">
    <source>
        <dbReference type="ARBA" id="ARBA00022801"/>
    </source>
</evidence>
<dbReference type="InterPro" id="IPR038371">
    <property type="entry name" value="Cu_polyphenol_OxRdtase_sf"/>
</dbReference>
<comment type="catalytic activity">
    <reaction evidence="8">
        <text>adenosine + phosphate = alpha-D-ribose 1-phosphate + adenine</text>
        <dbReference type="Rhea" id="RHEA:27642"/>
        <dbReference type="ChEBI" id="CHEBI:16335"/>
        <dbReference type="ChEBI" id="CHEBI:16708"/>
        <dbReference type="ChEBI" id="CHEBI:43474"/>
        <dbReference type="ChEBI" id="CHEBI:57720"/>
        <dbReference type="EC" id="2.4.2.1"/>
    </reaction>
    <physiologicalReaction direction="left-to-right" evidence="8">
        <dbReference type="Rhea" id="RHEA:27643"/>
    </physiologicalReaction>
</comment>
<keyword evidence="4" id="KW-0479">Metal-binding</keyword>
<dbReference type="AlphaFoldDB" id="A0A645A1M8"/>
<protein>
    <recommendedName>
        <fullName evidence="11">Polyphenol oxidase</fullName>
    </recommendedName>
</protein>
<evidence type="ECO:0000256" key="4">
    <source>
        <dbReference type="ARBA" id="ARBA00022723"/>
    </source>
</evidence>
<proteinExistence type="inferred from homology"/>
<evidence type="ECO:0000256" key="6">
    <source>
        <dbReference type="ARBA" id="ARBA00022833"/>
    </source>
</evidence>
<dbReference type="GO" id="GO:0017061">
    <property type="term" value="F:S-methyl-5-thioadenosine phosphorylase activity"/>
    <property type="evidence" value="ECO:0007669"/>
    <property type="project" value="UniProtKB-EC"/>
</dbReference>
<reference evidence="10" key="1">
    <citation type="submission" date="2019-08" db="EMBL/GenBank/DDBJ databases">
        <authorList>
            <person name="Kucharzyk K."/>
            <person name="Murdoch R.W."/>
            <person name="Higgins S."/>
            <person name="Loffler F."/>
        </authorList>
    </citation>
    <scope>NUCLEOTIDE SEQUENCE</scope>
</reference>
<dbReference type="CDD" id="cd16833">
    <property type="entry name" value="YfiH"/>
    <property type="match status" value="1"/>
</dbReference>
<evidence type="ECO:0000256" key="8">
    <source>
        <dbReference type="ARBA" id="ARBA00048968"/>
    </source>
</evidence>
<dbReference type="InterPro" id="IPR011324">
    <property type="entry name" value="Cytotoxic_necrot_fac-like_cat"/>
</dbReference>
<keyword evidence="3" id="KW-0808">Transferase</keyword>
<evidence type="ECO:0000256" key="7">
    <source>
        <dbReference type="ARBA" id="ARBA00047989"/>
    </source>
</evidence>
<evidence type="ECO:0008006" key="11">
    <source>
        <dbReference type="Google" id="ProtNLM"/>
    </source>
</evidence>
<dbReference type="SUPFAM" id="SSF64438">
    <property type="entry name" value="CNF1/YfiH-like putative cysteine hydrolases"/>
    <property type="match status" value="1"/>
</dbReference>
<comment type="catalytic activity">
    <reaction evidence="1">
        <text>inosine + phosphate = alpha-D-ribose 1-phosphate + hypoxanthine</text>
        <dbReference type="Rhea" id="RHEA:27646"/>
        <dbReference type="ChEBI" id="CHEBI:17368"/>
        <dbReference type="ChEBI" id="CHEBI:17596"/>
        <dbReference type="ChEBI" id="CHEBI:43474"/>
        <dbReference type="ChEBI" id="CHEBI:57720"/>
        <dbReference type="EC" id="2.4.2.1"/>
    </reaction>
    <physiologicalReaction direction="left-to-right" evidence="1">
        <dbReference type="Rhea" id="RHEA:27647"/>
    </physiologicalReaction>
</comment>
<gene>
    <name evidence="10" type="ORF">SDC9_93523</name>
</gene>
<dbReference type="GO" id="GO:0005507">
    <property type="term" value="F:copper ion binding"/>
    <property type="evidence" value="ECO:0007669"/>
    <property type="project" value="TreeGrafter"/>
</dbReference>
<dbReference type="EMBL" id="VSSQ01011430">
    <property type="protein sequence ID" value="MPM46816.1"/>
    <property type="molecule type" value="Genomic_DNA"/>
</dbReference>
<keyword evidence="6" id="KW-0862">Zinc</keyword>
<keyword evidence="5" id="KW-0378">Hydrolase</keyword>
<accession>A0A645A1M8</accession>
<comment type="similarity">
    <text evidence="2">Belongs to the purine nucleoside phosphorylase YfiH/LACC1 family.</text>
</comment>
<evidence type="ECO:0000256" key="3">
    <source>
        <dbReference type="ARBA" id="ARBA00022679"/>
    </source>
</evidence>
<dbReference type="GO" id="GO:0016787">
    <property type="term" value="F:hydrolase activity"/>
    <property type="evidence" value="ECO:0007669"/>
    <property type="project" value="UniProtKB-KW"/>
</dbReference>
<sequence length="259" mass="28690">MEFKGFKTGKDESGIIIEMVMPSILEETFFAKLYARGPLGDAAEGDPAAVWSSLGQTYHGRPLVAPHQVHGVRIIEASEEEVLPQRTEADGVFISAGSRPLASLRFADCTPVVIAGAAGSPWMAILHSGFRGTLQNIAANAVRLALARRPSQRPEEMWAWIGPAIGRECYSRRREDPTTALALKNFSAENISESGCCFNFDIKGQIVSQLLETGLIYDRIYMYDRCTCCHNDYFYSYRAGDEKKRIFLLAGEAKNRNLT</sequence>
<evidence type="ECO:0000313" key="10">
    <source>
        <dbReference type="EMBL" id="MPM46816.1"/>
    </source>
</evidence>
<organism evidence="10">
    <name type="scientific">bioreactor metagenome</name>
    <dbReference type="NCBI Taxonomy" id="1076179"/>
    <lineage>
        <taxon>unclassified sequences</taxon>
        <taxon>metagenomes</taxon>
        <taxon>ecological metagenomes</taxon>
    </lineage>
</organism>
<dbReference type="Pfam" id="PF02578">
    <property type="entry name" value="Cu-oxidase_4"/>
    <property type="match status" value="1"/>
</dbReference>
<comment type="caution">
    <text evidence="10">The sequence shown here is derived from an EMBL/GenBank/DDBJ whole genome shotgun (WGS) entry which is preliminary data.</text>
</comment>